<evidence type="ECO:0000313" key="4">
    <source>
        <dbReference type="EMBL" id="KAF3597564.1"/>
    </source>
</evidence>
<dbReference type="SUPFAM" id="SSF52540">
    <property type="entry name" value="P-loop containing nucleoside triphosphate hydrolases"/>
    <property type="match status" value="2"/>
</dbReference>
<comment type="similarity">
    <text evidence="1">Belongs to the disease resistance NB-LRR family.</text>
</comment>
<dbReference type="Pfam" id="PF00931">
    <property type="entry name" value="NB-ARC"/>
    <property type="match status" value="1"/>
</dbReference>
<dbReference type="InterPro" id="IPR002182">
    <property type="entry name" value="NB-ARC"/>
</dbReference>
<organism evidence="4 5">
    <name type="scientific">Brassica cretica</name>
    <name type="common">Mustard</name>
    <dbReference type="NCBI Taxonomy" id="69181"/>
    <lineage>
        <taxon>Eukaryota</taxon>
        <taxon>Viridiplantae</taxon>
        <taxon>Streptophyta</taxon>
        <taxon>Embryophyta</taxon>
        <taxon>Tracheophyta</taxon>
        <taxon>Spermatophyta</taxon>
        <taxon>Magnoliopsida</taxon>
        <taxon>eudicotyledons</taxon>
        <taxon>Gunneridae</taxon>
        <taxon>Pentapetalae</taxon>
        <taxon>rosids</taxon>
        <taxon>malvids</taxon>
        <taxon>Brassicales</taxon>
        <taxon>Brassicaceae</taxon>
        <taxon>Brassiceae</taxon>
        <taxon>Brassica</taxon>
    </lineage>
</organism>
<dbReference type="Pfam" id="PF05659">
    <property type="entry name" value="RPW8"/>
    <property type="match status" value="1"/>
</dbReference>
<dbReference type="Gene3D" id="3.40.50.300">
    <property type="entry name" value="P-loop containing nucleotide triphosphate hydrolases"/>
    <property type="match status" value="1"/>
</dbReference>
<sequence>MSGLVDSITGAVVSELLKVVIEEAKMVLAFKSVSIELASKMNTVLLAFIEIETMQGAEELKDLKDIIDEARELVRKCSKVNRLNLPSKAKYTRKVKDVNKKLFEFCQVQLQIIMLRNQLLIMRKIGTEKCSSGYGAELSPKPYDNLPKDKLMAIKSHLESIKKELDVLSVPPPVYMDLCSIPEIDKVLVGLDLPLMEVKKKLLDDDDPMACLVVSAPPGCGKTTLVTQLCHDDEIKEKFEYIFFCDVSRGSTFRTTVQILLQHNGYEAPTFENDSQAVDGLRNLLEELNEEGPILLVLDDVCQGEESFLQKFQINMPNFKILVTSRYEFPAFGPTYHLKPLGYEDAKSLLIKRASLGLYRAAFENEALLQKVLKHCYGFPLLIEVIGVQLVRKFVNRITGRVESWSEEETILDSPQPTVLESVDGLRKLLEELKEDGPILLVLDDLWQGAESFLQKFQINMLDFKILVTSWFEFPSFGPTYHLKPLGDEDAKSLLSERASPGFYRIALKHEDRLQQILKHCYGFPLLIEVIGCQHIRNAGHWIQGWSEEENNIDNPPPFVLCRQPSLNVLDIGSFLEEKIHASSIIDMWMELYGESSTVHVKYLNDLAFLNLYKLFPIWRTGGLDISFGSSYMWIMWMLVSEKLLNVIPFGIHEHEDSFYNDFLVTRHSILRDLAQSKSEEHHERERLNLEIREDAFPDWCLEPISARLLSISADVKIRATSIIDMWMELYGKGSKCTVYVKYLNKLAFRNLLKLDPLGREDHEKNKGASLYMGSLVSFKLLERIQTGLDESEYGFYNEFLVTQHSILRELAISQSKSEEHHERERLNLEIREDTFPDWCLDLMQPISARLLSISTDDLFSSTWVEMDCPNVEALVFNLSSTSYSLPKFIATMKKLKVVIIINHGLGPAKLTNLSCLSSLPNLKRIRLEKISINLPDILLSPLGSLEKLSLFMCSFSEVSYNIKEITIPEALPSLHEIDINYCYDLEELPDWVSEVVSLKKISITNCGKLSVLPKAIGNLSNLEVLRLCSCINLYELPETTERLGNLRFLDISDCLALKKLPLEFGNLRKLEKILMRMCSGCELPDSVRNLDNLEVYCDEETGLLWERLKPEMRNLMIWKGM</sequence>
<dbReference type="PRINTS" id="PR00364">
    <property type="entry name" value="DISEASERSIST"/>
</dbReference>
<dbReference type="InterPro" id="IPR008808">
    <property type="entry name" value="Powdery_mildew-R_dom"/>
</dbReference>
<feature type="domain" description="RPW8" evidence="3">
    <location>
        <begin position="1"/>
        <end position="144"/>
    </location>
</feature>
<dbReference type="InterPro" id="IPR032675">
    <property type="entry name" value="LRR_dom_sf"/>
</dbReference>
<evidence type="ECO:0000313" key="5">
    <source>
        <dbReference type="Proteomes" id="UP000266723"/>
    </source>
</evidence>
<dbReference type="EMBL" id="QGKV02000299">
    <property type="protein sequence ID" value="KAF3597564.1"/>
    <property type="molecule type" value="Genomic_DNA"/>
</dbReference>
<accession>A0ABQ7EMX6</accession>
<name>A0ABQ7EMX6_BRACR</name>
<dbReference type="Proteomes" id="UP000266723">
    <property type="component" value="Unassembled WGS sequence"/>
</dbReference>
<gene>
    <name evidence="4" type="ORF">DY000_02025468</name>
</gene>
<keyword evidence="5" id="KW-1185">Reference proteome</keyword>
<evidence type="ECO:0000256" key="2">
    <source>
        <dbReference type="ARBA" id="ARBA00022821"/>
    </source>
</evidence>
<dbReference type="Gene3D" id="3.80.10.10">
    <property type="entry name" value="Ribonuclease Inhibitor"/>
    <property type="match status" value="1"/>
</dbReference>
<comment type="caution">
    <text evidence="4">The sequence shown here is derived from an EMBL/GenBank/DDBJ whole genome shotgun (WGS) entry which is preliminary data.</text>
</comment>
<dbReference type="PROSITE" id="PS51153">
    <property type="entry name" value="RPW8"/>
    <property type="match status" value="1"/>
</dbReference>
<dbReference type="InterPro" id="IPR027417">
    <property type="entry name" value="P-loop_NTPase"/>
</dbReference>
<dbReference type="PANTHER" id="PTHR36766">
    <property type="entry name" value="PLANT BROAD-SPECTRUM MILDEW RESISTANCE PROTEIN RPW8"/>
    <property type="match status" value="1"/>
</dbReference>
<dbReference type="PANTHER" id="PTHR36766:SF3">
    <property type="entry name" value="RPW8 DOMAIN-CONTAINING PROTEIN"/>
    <property type="match status" value="1"/>
</dbReference>
<evidence type="ECO:0000256" key="1">
    <source>
        <dbReference type="ARBA" id="ARBA00008894"/>
    </source>
</evidence>
<proteinExistence type="inferred from homology"/>
<evidence type="ECO:0000259" key="3">
    <source>
        <dbReference type="PROSITE" id="PS51153"/>
    </source>
</evidence>
<dbReference type="SUPFAM" id="SSF52058">
    <property type="entry name" value="L domain-like"/>
    <property type="match status" value="1"/>
</dbReference>
<keyword evidence="2" id="KW-0611">Plant defense</keyword>
<protein>
    <recommendedName>
        <fullName evidence="3">RPW8 domain-containing protein</fullName>
    </recommendedName>
</protein>
<reference evidence="4 5" key="1">
    <citation type="journal article" date="2020" name="BMC Genomics">
        <title>Intraspecific diversification of the crop wild relative Brassica cretica Lam. using demographic model selection.</title>
        <authorList>
            <person name="Kioukis A."/>
            <person name="Michalopoulou V.A."/>
            <person name="Briers L."/>
            <person name="Pirintsos S."/>
            <person name="Studholme D.J."/>
            <person name="Pavlidis P."/>
            <person name="Sarris P.F."/>
        </authorList>
    </citation>
    <scope>NUCLEOTIDE SEQUENCE [LARGE SCALE GENOMIC DNA]</scope>
    <source>
        <strain evidence="5">cv. PFS-1207/04</strain>
    </source>
</reference>